<dbReference type="EMBL" id="JACHGF010000001">
    <property type="protein sequence ID" value="MBB5282292.1"/>
    <property type="molecule type" value="Genomic_DNA"/>
</dbReference>
<dbReference type="PANTHER" id="PTHR44103">
    <property type="entry name" value="PROPROTEIN CONVERTASE P"/>
    <property type="match status" value="1"/>
</dbReference>
<organism evidence="2 3">
    <name type="scientific">Rhabdobacter roseus</name>
    <dbReference type="NCBI Taxonomy" id="1655419"/>
    <lineage>
        <taxon>Bacteria</taxon>
        <taxon>Pseudomonadati</taxon>
        <taxon>Bacteroidota</taxon>
        <taxon>Cytophagia</taxon>
        <taxon>Cytophagales</taxon>
        <taxon>Cytophagaceae</taxon>
        <taxon>Rhabdobacter</taxon>
    </lineage>
</organism>
<dbReference type="InterPro" id="IPR013517">
    <property type="entry name" value="FG-GAP"/>
</dbReference>
<dbReference type="Proteomes" id="UP000557307">
    <property type="component" value="Unassembled WGS sequence"/>
</dbReference>
<dbReference type="InterPro" id="IPR028994">
    <property type="entry name" value="Integrin_alpha_N"/>
</dbReference>
<accession>A0A840TL54</accession>
<evidence type="ECO:0000256" key="1">
    <source>
        <dbReference type="ARBA" id="ARBA00022729"/>
    </source>
</evidence>
<protein>
    <recommendedName>
        <fullName evidence="4">VCBS repeat-containing protein</fullName>
    </recommendedName>
</protein>
<dbReference type="Gene3D" id="2.130.10.130">
    <property type="entry name" value="Integrin alpha, N-terminal"/>
    <property type="match status" value="2"/>
</dbReference>
<reference evidence="2 3" key="1">
    <citation type="submission" date="2020-08" db="EMBL/GenBank/DDBJ databases">
        <title>Genomic Encyclopedia of Type Strains, Phase IV (KMG-IV): sequencing the most valuable type-strain genomes for metagenomic binning, comparative biology and taxonomic classification.</title>
        <authorList>
            <person name="Goeker M."/>
        </authorList>
    </citation>
    <scope>NUCLEOTIDE SEQUENCE [LARGE SCALE GENOMIC DNA]</scope>
    <source>
        <strain evidence="2 3">DSM 105074</strain>
    </source>
</reference>
<dbReference type="PANTHER" id="PTHR44103:SF1">
    <property type="entry name" value="PROPROTEIN CONVERTASE P"/>
    <property type="match status" value="1"/>
</dbReference>
<dbReference type="AlphaFoldDB" id="A0A840TL54"/>
<keyword evidence="3" id="KW-1185">Reference proteome</keyword>
<proteinExistence type="predicted"/>
<evidence type="ECO:0008006" key="4">
    <source>
        <dbReference type="Google" id="ProtNLM"/>
    </source>
</evidence>
<evidence type="ECO:0000313" key="2">
    <source>
        <dbReference type="EMBL" id="MBB5282292.1"/>
    </source>
</evidence>
<sequence length="395" mass="43428">MRLGLVISYGQSQPWPRHTIDSSSSGADGIKMADMNGDGLWDIVTGWEEGSLTRLYLHPGLSKVKEPWPAVTVGTTPDVEDAVFADLDGDGKPEIISCTEGHTEKIYVHWSLSGNLLDPKQWRQEVLPASVGKMMWMYAQPINLDGKNGVDLVVGGKGPKAEVGWFESPKDPKNLAAWTWHTITPAGWIMSILFRDMDGDGDTDLVITDRRGDRRGCRWLENPGLGKTQKAPWSSHMIGAAGLEVMFMTMADTDGDGVEEVVITEKTHRTIRIFERQDAGGRSWRETTRLAVPDDFGSPKSVEVGDMDGDGVADLVYSTETQGLEKNGLAWISGKDLDQPGAPFRSISGVHSAKYDKVVLLDVDQDGDLDVLICEENFGEDSQGLGVIWYENPHR</sequence>
<name>A0A840TL54_9BACT</name>
<comment type="caution">
    <text evidence="2">The sequence shown here is derived from an EMBL/GenBank/DDBJ whole genome shotgun (WGS) entry which is preliminary data.</text>
</comment>
<keyword evidence="1" id="KW-0732">Signal</keyword>
<gene>
    <name evidence="2" type="ORF">HNQ92_000413</name>
</gene>
<dbReference type="Pfam" id="PF13517">
    <property type="entry name" value="FG-GAP_3"/>
    <property type="match status" value="3"/>
</dbReference>
<evidence type="ECO:0000313" key="3">
    <source>
        <dbReference type="Proteomes" id="UP000557307"/>
    </source>
</evidence>
<dbReference type="SUPFAM" id="SSF69318">
    <property type="entry name" value="Integrin alpha N-terminal domain"/>
    <property type="match status" value="1"/>
</dbReference>
<dbReference type="RefSeq" id="WP_184170154.1">
    <property type="nucleotide sequence ID" value="NZ_JACHGF010000001.1"/>
</dbReference>